<reference evidence="2" key="1">
    <citation type="journal article" date="2019" name="Sci. Rep.">
        <title>Draft genome of Tanacetum cinerariifolium, the natural source of mosquito coil.</title>
        <authorList>
            <person name="Yamashiro T."/>
            <person name="Shiraishi A."/>
            <person name="Satake H."/>
            <person name="Nakayama K."/>
        </authorList>
    </citation>
    <scope>NUCLEOTIDE SEQUENCE</scope>
</reference>
<evidence type="ECO:0000256" key="1">
    <source>
        <dbReference type="SAM" id="MobiDB-lite"/>
    </source>
</evidence>
<dbReference type="EMBL" id="BKCJ010006335">
    <property type="protein sequence ID" value="GEU71606.1"/>
    <property type="molecule type" value="Genomic_DNA"/>
</dbReference>
<comment type="caution">
    <text evidence="2">The sequence shown here is derived from an EMBL/GenBank/DDBJ whole genome shotgun (WGS) entry which is preliminary data.</text>
</comment>
<name>A0A6L2MC79_TANCI</name>
<evidence type="ECO:0000313" key="2">
    <source>
        <dbReference type="EMBL" id="GEU71606.1"/>
    </source>
</evidence>
<proteinExistence type="predicted"/>
<sequence length="343" mass="39016">MDCLDKNSIERAHLLKGLNGVTETLKVIQEAIKDDPTLNKKVTKAYTKNSTREHVTMEDDTKKAKSDKVNEEPTRAVLISTVKPITRPNPKVALIKSSTRPSITDPVLEIYVPQQTSPVTQKEGNGIATNEKLESSIKRLVPASKDETQKIGLDPKIIVSAKAGKKFKKDQDAEHQVLKRENSQKVKRLMELNKKRAEVTKLDELDLVIHKKKNIIVNDLMIFLGKRKRQHMELESQIKMPGLECNRSLPEGVPFVNNMVIEEPEYGIFFTDVFGDQAFERWNDIHKVRVDSLVSYLVMASMIKTLENSRFGLKLKKLIAEHPEQEKLQSKKVKVEAIGYKLD</sequence>
<feature type="region of interest" description="Disordered" evidence="1">
    <location>
        <begin position="51"/>
        <end position="71"/>
    </location>
</feature>
<protein>
    <submittedName>
        <fullName evidence="2">Copia protein</fullName>
    </submittedName>
</protein>
<accession>A0A6L2MC79</accession>
<organism evidence="2">
    <name type="scientific">Tanacetum cinerariifolium</name>
    <name type="common">Dalmatian daisy</name>
    <name type="synonym">Chrysanthemum cinerariifolium</name>
    <dbReference type="NCBI Taxonomy" id="118510"/>
    <lineage>
        <taxon>Eukaryota</taxon>
        <taxon>Viridiplantae</taxon>
        <taxon>Streptophyta</taxon>
        <taxon>Embryophyta</taxon>
        <taxon>Tracheophyta</taxon>
        <taxon>Spermatophyta</taxon>
        <taxon>Magnoliopsida</taxon>
        <taxon>eudicotyledons</taxon>
        <taxon>Gunneridae</taxon>
        <taxon>Pentapetalae</taxon>
        <taxon>asterids</taxon>
        <taxon>campanulids</taxon>
        <taxon>Asterales</taxon>
        <taxon>Asteraceae</taxon>
        <taxon>Asteroideae</taxon>
        <taxon>Anthemideae</taxon>
        <taxon>Anthemidinae</taxon>
        <taxon>Tanacetum</taxon>
    </lineage>
</organism>
<dbReference type="AlphaFoldDB" id="A0A6L2MC79"/>
<gene>
    <name evidence="2" type="ORF">Tci_043584</name>
</gene>